<evidence type="ECO:0000256" key="1">
    <source>
        <dbReference type="ARBA" id="ARBA00022630"/>
    </source>
</evidence>
<organism evidence="4 5">
    <name type="scientific">Tritrichomonas musculus</name>
    <dbReference type="NCBI Taxonomy" id="1915356"/>
    <lineage>
        <taxon>Eukaryota</taxon>
        <taxon>Metamonada</taxon>
        <taxon>Parabasalia</taxon>
        <taxon>Tritrichomonadida</taxon>
        <taxon>Tritrichomonadidae</taxon>
        <taxon>Tritrichomonas</taxon>
    </lineage>
</organism>
<evidence type="ECO:0000313" key="4">
    <source>
        <dbReference type="EMBL" id="KAK8892667.1"/>
    </source>
</evidence>
<dbReference type="CDD" id="cd02803">
    <property type="entry name" value="OYE_like_FMN_family"/>
    <property type="match status" value="1"/>
</dbReference>
<dbReference type="SUPFAM" id="SSF51395">
    <property type="entry name" value="FMN-linked oxidoreductases"/>
    <property type="match status" value="1"/>
</dbReference>
<proteinExistence type="predicted"/>
<dbReference type="Pfam" id="PF00724">
    <property type="entry name" value="Oxidored_FMN"/>
    <property type="match status" value="1"/>
</dbReference>
<dbReference type="InterPro" id="IPR051799">
    <property type="entry name" value="NADH_flavin_oxidoreductase"/>
</dbReference>
<keyword evidence="1" id="KW-0285">Flavoprotein</keyword>
<keyword evidence="2" id="KW-0560">Oxidoreductase</keyword>
<dbReference type="InterPro" id="IPR013785">
    <property type="entry name" value="Aldolase_TIM"/>
</dbReference>
<accession>A0ABR2KQH9</accession>
<comment type="caution">
    <text evidence="4">The sequence shown here is derived from an EMBL/GenBank/DDBJ whole genome shotgun (WGS) entry which is preliminary data.</text>
</comment>
<protein>
    <recommendedName>
        <fullName evidence="3">NADH:flavin oxidoreductase/NADH oxidase N-terminal domain-containing protein</fullName>
    </recommendedName>
</protein>
<dbReference type="PANTHER" id="PTHR43656:SF2">
    <property type="entry name" value="BINDING OXIDOREDUCTASE, PUTATIVE (AFU_ORTHOLOGUE AFUA_2G08260)-RELATED"/>
    <property type="match status" value="1"/>
</dbReference>
<evidence type="ECO:0000256" key="2">
    <source>
        <dbReference type="ARBA" id="ARBA00023002"/>
    </source>
</evidence>
<dbReference type="InterPro" id="IPR001155">
    <property type="entry name" value="OxRdtase_FMN_N"/>
</dbReference>
<name>A0ABR2KQH9_9EUKA</name>
<dbReference type="PANTHER" id="PTHR43656">
    <property type="entry name" value="BINDING OXIDOREDUCTASE, PUTATIVE (AFU_ORTHOLOGUE AFUA_2G08260)-RELATED"/>
    <property type="match status" value="1"/>
</dbReference>
<gene>
    <name evidence="4" type="ORF">M9Y10_029907</name>
</gene>
<keyword evidence="5" id="KW-1185">Reference proteome</keyword>
<sequence length="327" mass="36253">MSIAFSPFKIRNLELCNHFMRSSTNEQKSDDEGHPTQEIKDMIIKLSEGHIGLIVTGFMYVNPKGKATENQAGMYSEELAKEWISTVEKVHQNGSKILVQLTHGGPGVVPPLEPVSAGERGRKLTIEEIKEIEGWFIQAAKYCEEARFDGIQLGAGHGYLLSTFLSPITNKRTDEYGGSDENNVRMVSNIAQGIRKVTNPNFVIGIKLNGTDRAEGGVTPEIASRYVTLLKDKFDFFEISSGFGVAKHVIQDVEKSEAKQARPSRGEGYNIEAAALIKKNNPDVIITGVGGVRTKVFIDEVLKSKKVDYISMARPFLEDPFYLNKLQ</sequence>
<reference evidence="4 5" key="1">
    <citation type="submission" date="2024-04" db="EMBL/GenBank/DDBJ databases">
        <title>Tritrichomonas musculus Genome.</title>
        <authorList>
            <person name="Alves-Ferreira E."/>
            <person name="Grigg M."/>
            <person name="Lorenzi H."/>
            <person name="Galac M."/>
        </authorList>
    </citation>
    <scope>NUCLEOTIDE SEQUENCE [LARGE SCALE GENOMIC DNA]</scope>
    <source>
        <strain evidence="4 5">EAF2021</strain>
    </source>
</reference>
<evidence type="ECO:0000313" key="5">
    <source>
        <dbReference type="Proteomes" id="UP001470230"/>
    </source>
</evidence>
<dbReference type="EMBL" id="JAPFFF010000004">
    <property type="protein sequence ID" value="KAK8892667.1"/>
    <property type="molecule type" value="Genomic_DNA"/>
</dbReference>
<feature type="domain" description="NADH:flavin oxidoreductase/NADH oxidase N-terminal" evidence="3">
    <location>
        <begin position="5"/>
        <end position="327"/>
    </location>
</feature>
<evidence type="ECO:0000259" key="3">
    <source>
        <dbReference type="Pfam" id="PF00724"/>
    </source>
</evidence>
<dbReference type="Gene3D" id="3.20.20.70">
    <property type="entry name" value="Aldolase class I"/>
    <property type="match status" value="1"/>
</dbReference>
<dbReference type="Proteomes" id="UP001470230">
    <property type="component" value="Unassembled WGS sequence"/>
</dbReference>